<dbReference type="InterPro" id="IPR051013">
    <property type="entry name" value="MBL_superfamily_lactonases"/>
</dbReference>
<comment type="similarity">
    <text evidence="1">Belongs to the metallo-beta-lactamase superfamily.</text>
</comment>
<keyword evidence="2" id="KW-0479">Metal-binding</keyword>
<gene>
    <name evidence="6" type="ORF">KX928_00970</name>
</gene>
<evidence type="ECO:0000313" key="7">
    <source>
        <dbReference type="Proteomes" id="UP001138661"/>
    </source>
</evidence>
<dbReference type="PANTHER" id="PTHR42978:SF6">
    <property type="entry name" value="QUORUM-QUENCHING LACTONASE YTNP-RELATED"/>
    <property type="match status" value="1"/>
</dbReference>
<dbReference type="RefSeq" id="WP_219497921.1">
    <property type="nucleotide sequence ID" value="NZ_JAHXDN010000001.1"/>
</dbReference>
<feature type="domain" description="Metallo-beta-lactamase" evidence="5">
    <location>
        <begin position="45"/>
        <end position="249"/>
    </location>
</feature>
<dbReference type="Pfam" id="PF00753">
    <property type="entry name" value="Lactamase_B"/>
    <property type="match status" value="1"/>
</dbReference>
<name>A0A9X1FRK7_9RHOB</name>
<dbReference type="GO" id="GO:0016787">
    <property type="term" value="F:hydrolase activity"/>
    <property type="evidence" value="ECO:0007669"/>
    <property type="project" value="UniProtKB-KW"/>
</dbReference>
<accession>A0A9X1FRK7</accession>
<sequence length="278" mass="29947">MTVTTLYDGEIRREVTEDYIRNASLEDLQTSLEEAFLPTTHFNNPYTFTAVEIDGRHILIDAGTGDLLAPSIDDGARAMAAAGLDPNAVELVVLTHFHPDHVGGIADADGRPTFPNAVVLFPEVEYAFIHNDQAVSALPATMQDFAAAARAKLSAYGDALRLFADGEILAPGIRASASPGHTPGHMSVVLESEGEILIVVGDAITYPALFVPNPGWHVVFDADGPRAEATRRDLLRRAQTSCARVIGTHFPFPSIGRIFVRNGRFAYVPEQWTNALGG</sequence>
<evidence type="ECO:0000256" key="4">
    <source>
        <dbReference type="ARBA" id="ARBA00022833"/>
    </source>
</evidence>
<protein>
    <submittedName>
        <fullName evidence="6">MBL fold metallo-hydrolase</fullName>
    </submittedName>
</protein>
<dbReference type="GO" id="GO:0046872">
    <property type="term" value="F:metal ion binding"/>
    <property type="evidence" value="ECO:0007669"/>
    <property type="project" value="UniProtKB-KW"/>
</dbReference>
<evidence type="ECO:0000256" key="2">
    <source>
        <dbReference type="ARBA" id="ARBA00022723"/>
    </source>
</evidence>
<proteinExistence type="inferred from homology"/>
<evidence type="ECO:0000256" key="1">
    <source>
        <dbReference type="ARBA" id="ARBA00007749"/>
    </source>
</evidence>
<keyword evidence="4" id="KW-0862">Zinc</keyword>
<dbReference type="Proteomes" id="UP001138661">
    <property type="component" value="Unassembled WGS sequence"/>
</dbReference>
<keyword evidence="7" id="KW-1185">Reference proteome</keyword>
<dbReference type="InterPro" id="IPR001279">
    <property type="entry name" value="Metallo-B-lactamas"/>
</dbReference>
<reference evidence="6" key="1">
    <citation type="submission" date="2021-07" db="EMBL/GenBank/DDBJ databases">
        <title>Roseobacter insulae sp. nov., isolated from a tidal flat.</title>
        <authorList>
            <person name="Park S."/>
            <person name="Yoon J.-H."/>
        </authorList>
    </citation>
    <scope>NUCLEOTIDE SEQUENCE</scope>
    <source>
        <strain evidence="6">YSTF-M11</strain>
    </source>
</reference>
<dbReference type="SMART" id="SM00849">
    <property type="entry name" value="Lactamase_B"/>
    <property type="match status" value="1"/>
</dbReference>
<evidence type="ECO:0000313" key="6">
    <source>
        <dbReference type="EMBL" id="MBW4706352.1"/>
    </source>
</evidence>
<evidence type="ECO:0000256" key="3">
    <source>
        <dbReference type="ARBA" id="ARBA00022801"/>
    </source>
</evidence>
<dbReference type="EMBL" id="JAHXDN010000001">
    <property type="protein sequence ID" value="MBW4706352.1"/>
    <property type="molecule type" value="Genomic_DNA"/>
</dbReference>
<evidence type="ECO:0000259" key="5">
    <source>
        <dbReference type="SMART" id="SM00849"/>
    </source>
</evidence>
<dbReference type="CDD" id="cd07720">
    <property type="entry name" value="OPHC2-like_MBL-fold"/>
    <property type="match status" value="1"/>
</dbReference>
<keyword evidence="3" id="KW-0378">Hydrolase</keyword>
<dbReference type="PANTHER" id="PTHR42978">
    <property type="entry name" value="QUORUM-QUENCHING LACTONASE YTNP-RELATED-RELATED"/>
    <property type="match status" value="1"/>
</dbReference>
<organism evidence="6 7">
    <name type="scientific">Roseobacter insulae</name>
    <dbReference type="NCBI Taxonomy" id="2859783"/>
    <lineage>
        <taxon>Bacteria</taxon>
        <taxon>Pseudomonadati</taxon>
        <taxon>Pseudomonadota</taxon>
        <taxon>Alphaproteobacteria</taxon>
        <taxon>Rhodobacterales</taxon>
        <taxon>Roseobacteraceae</taxon>
        <taxon>Roseobacter</taxon>
    </lineage>
</organism>
<comment type="caution">
    <text evidence="6">The sequence shown here is derived from an EMBL/GenBank/DDBJ whole genome shotgun (WGS) entry which is preliminary data.</text>
</comment>
<dbReference type="AlphaFoldDB" id="A0A9X1FRK7"/>